<dbReference type="InterPro" id="IPR019775">
    <property type="entry name" value="WD40_repeat_CS"/>
</dbReference>
<evidence type="ECO:0000256" key="2">
    <source>
        <dbReference type="ARBA" id="ARBA00022737"/>
    </source>
</evidence>
<dbReference type="FunFam" id="2.130.10.10:FF:000440">
    <property type="entry name" value="Bromodomain and WD repeat-containing protein"/>
    <property type="match status" value="1"/>
</dbReference>
<dbReference type="FunFam" id="2.130.10.10:FF:000627">
    <property type="entry name" value="Bromodomain and WD repeat domain-containing protein"/>
    <property type="match status" value="1"/>
</dbReference>
<feature type="region of interest" description="Disordered" evidence="5">
    <location>
        <begin position="422"/>
        <end position="577"/>
    </location>
</feature>
<feature type="repeat" description="WD" evidence="4">
    <location>
        <begin position="24"/>
        <end position="56"/>
    </location>
</feature>
<organism evidence="7 8">
    <name type="scientific">Ficus carica</name>
    <name type="common">Common fig</name>
    <dbReference type="NCBI Taxonomy" id="3494"/>
    <lineage>
        <taxon>Eukaryota</taxon>
        <taxon>Viridiplantae</taxon>
        <taxon>Streptophyta</taxon>
        <taxon>Embryophyta</taxon>
        <taxon>Tracheophyta</taxon>
        <taxon>Spermatophyta</taxon>
        <taxon>Magnoliopsida</taxon>
        <taxon>eudicotyledons</taxon>
        <taxon>Gunneridae</taxon>
        <taxon>Pentapetalae</taxon>
        <taxon>rosids</taxon>
        <taxon>fabids</taxon>
        <taxon>Rosales</taxon>
        <taxon>Moraceae</taxon>
        <taxon>Ficeae</taxon>
        <taxon>Ficus</taxon>
    </lineage>
</organism>
<dbReference type="InterPro" id="IPR036427">
    <property type="entry name" value="Bromodomain-like_sf"/>
</dbReference>
<keyword evidence="1 4" id="KW-0853">WD repeat</keyword>
<dbReference type="EMBL" id="BTGU01000041">
    <property type="protein sequence ID" value="GMN52313.1"/>
    <property type="molecule type" value="Genomic_DNA"/>
</dbReference>
<evidence type="ECO:0000313" key="8">
    <source>
        <dbReference type="Proteomes" id="UP001187192"/>
    </source>
</evidence>
<proteinExistence type="predicted"/>
<feature type="compositionally biased region" description="Low complexity" evidence="5">
    <location>
        <begin position="446"/>
        <end position="455"/>
    </location>
</feature>
<dbReference type="GO" id="GO:0005634">
    <property type="term" value="C:nucleus"/>
    <property type="evidence" value="ECO:0007669"/>
    <property type="project" value="TreeGrafter"/>
</dbReference>
<keyword evidence="3" id="KW-0103">Bromodomain</keyword>
<dbReference type="InterPro" id="IPR015943">
    <property type="entry name" value="WD40/YVTN_repeat-like_dom_sf"/>
</dbReference>
<feature type="compositionally biased region" description="Polar residues" evidence="5">
    <location>
        <begin position="981"/>
        <end position="990"/>
    </location>
</feature>
<dbReference type="InterPro" id="IPR052060">
    <property type="entry name" value="Bromo_WD_repeat"/>
</dbReference>
<dbReference type="PROSITE" id="PS00678">
    <property type="entry name" value="WD_REPEATS_1"/>
    <property type="match status" value="1"/>
</dbReference>
<dbReference type="PANTHER" id="PTHR16266:SF17">
    <property type="entry name" value="BRWD3"/>
    <property type="match status" value="1"/>
</dbReference>
<sequence length="1335" mass="150434">MELVEYGMLGKSNIATNNGPSSSNGSQSHQILCCAYNADGTVFVTGSSDTFARVWSAIKSNTDDPEQPMHEMDVLSGHEDDVNYVQFSGCAVASKSSLFDSLKEEKIPKFKNSWFCHDNIVTCSRDGSAIIWVPRSRRSHGKVGRWTRAYHLKVPPPPLPPQPSRGGPRQRFLPIPRGVNMIVWSLDNRFVLAAIMGKALNYADCRICVWNAVDGSLVHSLTGHTASSYVLDVHPLNPRIAMSAGYDGRTIVWDIWEGTPIRIYQIGDFKLVDGKFSADGTSIVLSDDVGQIYLVNTGQGESQKDAKYDQFFLGDYRPVIRDNSGNVLDQETQLLAYQRNIKDPLCDSSMMPYPEPYQTTYQQRRLGALGIEWRPSTMKLAIGPEVSLGLDYHMPPLPDLDRIIEPLPEFIDAMLWEPENEVLSEDSDSEYNITEENSSEGEKESIIAISSSDSEYSAEDGRVGHDQKDSLRRSRRKKDKNNLMTSSGRRVKKRILDEYAGTLPGSSKTKKPKIVQKISKKKSSKANTSRPQRLAACNARNMLSKISGTSSDGEDEYDSVYDSSDSDLGPQDLNIQNKNYSDWNFQNMHQKSAREEDPSSDELEEEMTKPSPFSESQSNVKNKPRLVLKFTIRDSKKQVPPEDTEHKRDEHDLANLASALQNITQEKRNLKLSTGPPLTLVGATDVGRSQDKNENEDMGKPESAKAHLEGSADDDDEIRWGEVKMRTSRHSRSGDLLPVDASAGLDVSADDHREKGNSVNENITPENGIPCAGSRRQNHGSVTLCDNEEHFETNALENLNSDKELAESSLVGEDKVKFGAATASFKDNLVRGCEGASASDKCVDDASETNGVSQSNHSHEKENGPHKPTKIRIRTKTSILADPRNPSKIKFVGPAKELTSPRDNLTHVEDDPITEVAGASGDTCRLNSSRLSFKLKTDLKGFDGDLEEQISNTHYHRDSVIGFPETVTDVVRRTRSFNMKATSRESSMLNHGTKARGNHQTVGTSRGAEEYSRKVYSQLDRKSRSSRNPRASFNTYDRSSSAQRMANHPVGKLSWLMLSEYEEGYRYIPQLDDEVIYLRQGHQEYAESCSSRECPPRLLKGNLNAVEICKVESLDYTWVAGSGESCCKIKLKFMDPSSNVFGKLFTLTLPELRDFSDFVVEKTLYDAAIKRNWTTRDKCMVWWRNENGEGGKWWDGRIVSSQARSQEFPDSPWLRYQVRYKDDSTEDQCHCPWELHDDQMLWERPHVDSESRDNLLHYFSKLEDKDYGTIQQMNHAVQKTDFCNRLRNNYYRSLEAVKNDIRVMLSNAESYFVRKELQAKIGHVSDWLTRKLSRL</sequence>
<feature type="compositionally biased region" description="Basic and acidic residues" evidence="5">
    <location>
        <begin position="1007"/>
        <end position="1023"/>
    </location>
</feature>
<feature type="region of interest" description="Disordered" evidence="5">
    <location>
        <begin position="981"/>
        <end position="1041"/>
    </location>
</feature>
<dbReference type="GO" id="GO:0007010">
    <property type="term" value="P:cytoskeleton organization"/>
    <property type="evidence" value="ECO:0007669"/>
    <property type="project" value="TreeGrafter"/>
</dbReference>
<dbReference type="InterPro" id="IPR001680">
    <property type="entry name" value="WD40_rpt"/>
</dbReference>
<evidence type="ECO:0000256" key="1">
    <source>
        <dbReference type="ARBA" id="ARBA00022574"/>
    </source>
</evidence>
<dbReference type="Gene3D" id="2.130.10.10">
    <property type="entry name" value="YVTN repeat-like/Quinoprotein amine dehydrogenase"/>
    <property type="match status" value="2"/>
</dbReference>
<feature type="compositionally biased region" description="Basic and acidic residues" evidence="5">
    <location>
        <begin position="688"/>
        <end position="710"/>
    </location>
</feature>
<evidence type="ECO:0000313" key="7">
    <source>
        <dbReference type="EMBL" id="GMN52313.1"/>
    </source>
</evidence>
<name>A0AA88DAS5_FICCA</name>
<evidence type="ECO:0000256" key="3">
    <source>
        <dbReference type="ARBA" id="ARBA00023117"/>
    </source>
</evidence>
<dbReference type="GO" id="GO:0008360">
    <property type="term" value="P:regulation of cell shape"/>
    <property type="evidence" value="ECO:0007669"/>
    <property type="project" value="TreeGrafter"/>
</dbReference>
<dbReference type="PROSITE" id="PS50082">
    <property type="entry name" value="WD_REPEATS_2"/>
    <property type="match status" value="1"/>
</dbReference>
<dbReference type="SMART" id="SM00320">
    <property type="entry name" value="WD40"/>
    <property type="match status" value="3"/>
</dbReference>
<feature type="compositionally biased region" description="Polar residues" evidence="5">
    <location>
        <begin position="1026"/>
        <end position="1041"/>
    </location>
</feature>
<feature type="region of interest" description="Disordered" evidence="5">
    <location>
        <begin position="839"/>
        <end position="868"/>
    </location>
</feature>
<dbReference type="SUPFAM" id="SSF50978">
    <property type="entry name" value="WD40 repeat-like"/>
    <property type="match status" value="1"/>
</dbReference>
<dbReference type="Proteomes" id="UP001187192">
    <property type="component" value="Unassembled WGS sequence"/>
</dbReference>
<dbReference type="PANTHER" id="PTHR16266">
    <property type="entry name" value="WD REPEAT DOMAIN 9"/>
    <property type="match status" value="1"/>
</dbReference>
<dbReference type="InterPro" id="IPR036322">
    <property type="entry name" value="WD40_repeat_dom_sf"/>
</dbReference>
<keyword evidence="2" id="KW-0677">Repeat</keyword>
<accession>A0AA88DAS5</accession>
<reference evidence="7" key="1">
    <citation type="submission" date="2023-07" db="EMBL/GenBank/DDBJ databases">
        <title>draft genome sequence of fig (Ficus carica).</title>
        <authorList>
            <person name="Takahashi T."/>
            <person name="Nishimura K."/>
        </authorList>
    </citation>
    <scope>NUCLEOTIDE SEQUENCE</scope>
</reference>
<dbReference type="GO" id="GO:0006357">
    <property type="term" value="P:regulation of transcription by RNA polymerase II"/>
    <property type="evidence" value="ECO:0007669"/>
    <property type="project" value="TreeGrafter"/>
</dbReference>
<evidence type="ECO:0000259" key="6">
    <source>
        <dbReference type="Pfam" id="PF25313"/>
    </source>
</evidence>
<gene>
    <name evidence="7" type="ORF">TIFTF001_021450</name>
</gene>
<evidence type="ECO:0000256" key="5">
    <source>
        <dbReference type="SAM" id="MobiDB-lite"/>
    </source>
</evidence>
<feature type="domain" description="BRWD/PHIP ancillary-like" evidence="6">
    <location>
        <begin position="1065"/>
        <end position="1238"/>
    </location>
</feature>
<feature type="region of interest" description="Disordered" evidence="5">
    <location>
        <begin position="752"/>
        <end position="775"/>
    </location>
</feature>
<feature type="region of interest" description="Disordered" evidence="5">
    <location>
        <begin position="589"/>
        <end position="624"/>
    </location>
</feature>
<evidence type="ECO:0000256" key="4">
    <source>
        <dbReference type="PROSITE-ProRule" id="PRU00221"/>
    </source>
</evidence>
<feature type="compositionally biased region" description="Polar residues" evidence="5">
    <location>
        <begin position="611"/>
        <end position="621"/>
    </location>
</feature>
<dbReference type="Pfam" id="PF00400">
    <property type="entry name" value="WD40"/>
    <property type="match status" value="2"/>
</dbReference>
<comment type="caution">
    <text evidence="7">The sequence shown here is derived from an EMBL/GenBank/DDBJ whole genome shotgun (WGS) entry which is preliminary data.</text>
</comment>
<feature type="compositionally biased region" description="Basic and acidic residues" evidence="5">
    <location>
        <begin position="459"/>
        <end position="472"/>
    </location>
</feature>
<keyword evidence="8" id="KW-1185">Reference proteome</keyword>
<feature type="region of interest" description="Disordered" evidence="5">
    <location>
        <begin position="673"/>
        <end position="719"/>
    </location>
</feature>
<feature type="compositionally biased region" description="Basic residues" evidence="5">
    <location>
        <begin position="508"/>
        <end position="524"/>
    </location>
</feature>
<dbReference type="InterPro" id="IPR057451">
    <property type="entry name" value="BRWD/PHIP_AD"/>
</dbReference>
<dbReference type="Pfam" id="PF25313">
    <property type="entry name" value="BRWD_AD"/>
    <property type="match status" value="1"/>
</dbReference>
<protein>
    <recommendedName>
        <fullName evidence="6">BRWD/PHIP ancillary-like domain-containing protein</fullName>
    </recommendedName>
</protein>
<dbReference type="SUPFAM" id="SSF47370">
    <property type="entry name" value="Bromodomain"/>
    <property type="match status" value="1"/>
</dbReference>